<proteinExistence type="predicted"/>
<dbReference type="EMBL" id="LAZR01005935">
    <property type="protein sequence ID" value="KKM96004.1"/>
    <property type="molecule type" value="Genomic_DNA"/>
</dbReference>
<sequence>MAKGEKRVSKTGKTYYYDPAAAKARRDRMKAFAEAGGYEPQKRVGLGLSELRVSKKSGQTYRYTPWSKLTAEQKRSRLDYAKREREYAKAYKREKGIGKES</sequence>
<dbReference type="AlphaFoldDB" id="A0A0F9LLS6"/>
<comment type="caution">
    <text evidence="1">The sequence shown here is derived from an EMBL/GenBank/DDBJ whole genome shotgun (WGS) entry which is preliminary data.</text>
</comment>
<reference evidence="1" key="1">
    <citation type="journal article" date="2015" name="Nature">
        <title>Complex archaea that bridge the gap between prokaryotes and eukaryotes.</title>
        <authorList>
            <person name="Spang A."/>
            <person name="Saw J.H."/>
            <person name="Jorgensen S.L."/>
            <person name="Zaremba-Niedzwiedzka K."/>
            <person name="Martijn J."/>
            <person name="Lind A.E."/>
            <person name="van Eijk R."/>
            <person name="Schleper C."/>
            <person name="Guy L."/>
            <person name="Ettema T.J."/>
        </authorList>
    </citation>
    <scope>NUCLEOTIDE SEQUENCE</scope>
</reference>
<accession>A0A0F9LLS6</accession>
<evidence type="ECO:0000313" key="1">
    <source>
        <dbReference type="EMBL" id="KKM96004.1"/>
    </source>
</evidence>
<gene>
    <name evidence="1" type="ORF">LCGC14_1182440</name>
</gene>
<organism evidence="1">
    <name type="scientific">marine sediment metagenome</name>
    <dbReference type="NCBI Taxonomy" id="412755"/>
    <lineage>
        <taxon>unclassified sequences</taxon>
        <taxon>metagenomes</taxon>
        <taxon>ecological metagenomes</taxon>
    </lineage>
</organism>
<name>A0A0F9LLS6_9ZZZZ</name>
<protein>
    <submittedName>
        <fullName evidence="1">Uncharacterized protein</fullName>
    </submittedName>
</protein>